<sequence length="163" mass="17470">MAVDMFLKVGEIKGEARDATYSGDKGWIDILAWSWGVSNSGTTHTGGGGGGGKANVQDISVTKYIDLASTDLIKSTLKGTHHAKAELIMRKAGDKPLDYLHIEMEEVIITSYSTGGSGGEDRLTENITLNFAKVKLTYTEQKKTGDKGLTPDVTFNIAENVDA</sequence>
<keyword evidence="2" id="KW-1185">Reference proteome</keyword>
<gene>
    <name evidence="1" type="ORF">RM190_10630</name>
</gene>
<dbReference type="RefSeq" id="WP_311759414.1">
    <property type="nucleotide sequence ID" value="NZ_JAVRQI010000007.1"/>
</dbReference>
<dbReference type="PANTHER" id="PTHR36152">
    <property type="entry name" value="CYTOPLASMIC PROTEIN-RELATED"/>
    <property type="match status" value="1"/>
</dbReference>
<dbReference type="PANTHER" id="PTHR36152:SF5">
    <property type="entry name" value="PROTEIN HCP1"/>
    <property type="match status" value="1"/>
</dbReference>
<dbReference type="InterPro" id="IPR053165">
    <property type="entry name" value="HSI-I_assembly_Hcp1"/>
</dbReference>
<comment type="caution">
    <text evidence="1">The sequence shown here is derived from an EMBL/GenBank/DDBJ whole genome shotgun (WGS) entry which is preliminary data.</text>
</comment>
<accession>A0ABU3EET2</accession>
<evidence type="ECO:0000313" key="1">
    <source>
        <dbReference type="EMBL" id="MDT1062317.1"/>
    </source>
</evidence>
<dbReference type="EMBL" id="JAVRQI010000007">
    <property type="protein sequence ID" value="MDT1062317.1"/>
    <property type="molecule type" value="Genomic_DNA"/>
</dbReference>
<organism evidence="1 2">
    <name type="scientific">Paracoccus broussonetiae</name>
    <dbReference type="NCBI Taxonomy" id="3075834"/>
    <lineage>
        <taxon>Bacteria</taxon>
        <taxon>Pseudomonadati</taxon>
        <taxon>Pseudomonadota</taxon>
        <taxon>Alphaproteobacteria</taxon>
        <taxon>Rhodobacterales</taxon>
        <taxon>Paracoccaceae</taxon>
        <taxon>Paracoccus</taxon>
    </lineage>
</organism>
<dbReference type="Pfam" id="PF05638">
    <property type="entry name" value="T6SS_HCP"/>
    <property type="match status" value="1"/>
</dbReference>
<dbReference type="InterPro" id="IPR036624">
    <property type="entry name" value="Hcp1-lik_sf"/>
</dbReference>
<dbReference type="Gene3D" id="2.30.110.20">
    <property type="entry name" value="Hcp1-like"/>
    <property type="match status" value="1"/>
</dbReference>
<dbReference type="SUPFAM" id="SSF141452">
    <property type="entry name" value="Hcp1-like"/>
    <property type="match status" value="1"/>
</dbReference>
<dbReference type="Proteomes" id="UP001251085">
    <property type="component" value="Unassembled WGS sequence"/>
</dbReference>
<evidence type="ECO:0000313" key="2">
    <source>
        <dbReference type="Proteomes" id="UP001251085"/>
    </source>
</evidence>
<reference evidence="2" key="1">
    <citation type="submission" date="2023-07" db="EMBL/GenBank/DDBJ databases">
        <title>Characterization of two Paracoccaceae strains isolated from Phycosphere and proposal of Xinfangfangia lacusdiani sp. nov.</title>
        <authorList>
            <person name="Deng Y."/>
            <person name="Zhang Y.Q."/>
        </authorList>
    </citation>
    <scope>NUCLEOTIDE SEQUENCE [LARGE SCALE GENOMIC DNA]</scope>
    <source>
        <strain evidence="2">CPCC 101403</strain>
    </source>
</reference>
<name>A0ABU3EET2_9RHOB</name>
<dbReference type="InterPro" id="IPR008514">
    <property type="entry name" value="T6SS_Hcp"/>
</dbReference>
<protein>
    <submittedName>
        <fullName evidence="1">Type VI secretion system tube protein Hcp</fullName>
    </submittedName>
</protein>
<proteinExistence type="predicted"/>